<organism evidence="1 2">
    <name type="scientific">Streblomastix strix</name>
    <dbReference type="NCBI Taxonomy" id="222440"/>
    <lineage>
        <taxon>Eukaryota</taxon>
        <taxon>Metamonada</taxon>
        <taxon>Preaxostyla</taxon>
        <taxon>Oxymonadida</taxon>
        <taxon>Streblomastigidae</taxon>
        <taxon>Streblomastix</taxon>
    </lineage>
</organism>
<dbReference type="Proteomes" id="UP000324800">
    <property type="component" value="Unassembled WGS sequence"/>
</dbReference>
<dbReference type="EMBL" id="SNRW01006687">
    <property type="protein sequence ID" value="KAA6382609.1"/>
    <property type="molecule type" value="Genomic_DNA"/>
</dbReference>
<evidence type="ECO:0000313" key="1">
    <source>
        <dbReference type="EMBL" id="KAA6382609.1"/>
    </source>
</evidence>
<accession>A0A5J4VJU0</accession>
<proteinExistence type="predicted"/>
<sequence length="284" mass="31294">MNFICQNCKAPSQEPLCPNCYAQFQRLNAIVTQVRNSPPRANELAPLMATQPTQLPHTADTRPVGISCQCFYCGIEGTYLSLGNLEHSCGQKFFACPCPVCKRIGSWARKGALRCVCGHSFYGDICHSCGDVFVCDESLFPGVFVHDKCGTQFTAMVCPSCKEIGHWDVSGRVLHCKCGARFFATYCRCGKFASWPAEAVPGILVHASCGEQYYCDVCPCGDIVLWNKDAFPGMLSHKNCGAKFLALACPYCHKISHWNSFGHLRCLCGKQFKVTPEQVASKKK</sequence>
<protein>
    <submittedName>
        <fullName evidence="1">Uncharacterized protein</fullName>
    </submittedName>
</protein>
<evidence type="ECO:0000313" key="2">
    <source>
        <dbReference type="Proteomes" id="UP000324800"/>
    </source>
</evidence>
<dbReference type="OrthoDB" id="10267336at2759"/>
<comment type="caution">
    <text evidence="1">The sequence shown here is derived from an EMBL/GenBank/DDBJ whole genome shotgun (WGS) entry which is preliminary data.</text>
</comment>
<dbReference type="AlphaFoldDB" id="A0A5J4VJU0"/>
<gene>
    <name evidence="1" type="ORF">EZS28_021864</name>
</gene>
<reference evidence="1 2" key="1">
    <citation type="submission" date="2019-03" db="EMBL/GenBank/DDBJ databases">
        <title>Single cell metagenomics reveals metabolic interactions within the superorganism composed of flagellate Streblomastix strix and complex community of Bacteroidetes bacteria on its surface.</title>
        <authorList>
            <person name="Treitli S.C."/>
            <person name="Kolisko M."/>
            <person name="Husnik F."/>
            <person name="Keeling P."/>
            <person name="Hampl V."/>
        </authorList>
    </citation>
    <scope>NUCLEOTIDE SEQUENCE [LARGE SCALE GENOMIC DNA]</scope>
    <source>
        <strain evidence="1">ST1C</strain>
    </source>
</reference>
<name>A0A5J4VJU0_9EUKA</name>